<comment type="cofactor">
    <cofactor evidence="9">
        <name>heme b</name>
        <dbReference type="ChEBI" id="CHEBI:60344"/>
    </cofactor>
    <text evidence="9">Binds 1 heme b (iron(II)-protoporphyrin IX) group per dimer.</text>
</comment>
<comment type="caution">
    <text evidence="9">Lacks conserved residue(s) required for the propagation of feature annotation.</text>
</comment>
<comment type="function">
    <text evidence="9">Bifunctional enzyme with both catalase and broad-spectrum peroxidase activity.</text>
</comment>
<evidence type="ECO:0000256" key="4">
    <source>
        <dbReference type="ARBA" id="ARBA00023002"/>
    </source>
</evidence>
<feature type="active site" description="Proton acceptor" evidence="9">
    <location>
        <position position="78"/>
    </location>
</feature>
<keyword evidence="2 9" id="KW-0349">Heme</keyword>
<comment type="catalytic activity">
    <reaction evidence="7 9 10">
        <text>2 H2O2 = O2 + 2 H2O</text>
        <dbReference type="Rhea" id="RHEA:20309"/>
        <dbReference type="ChEBI" id="CHEBI:15377"/>
        <dbReference type="ChEBI" id="CHEBI:15379"/>
        <dbReference type="ChEBI" id="CHEBI:16240"/>
        <dbReference type="EC" id="1.11.1.21"/>
    </reaction>
</comment>
<dbReference type="InterPro" id="IPR019794">
    <property type="entry name" value="Peroxidases_AS"/>
</dbReference>
<dbReference type="FunFam" id="1.10.520.10:FF:000002">
    <property type="entry name" value="Catalase-peroxidase"/>
    <property type="match status" value="1"/>
</dbReference>
<comment type="similarity">
    <text evidence="9 10">Belongs to the peroxidase family. Peroxidase/catalase subfamily.</text>
</comment>
<feature type="cross-link" description="Tryptophyl-tyrosyl-methioninium (Tyr-Met) (with Trp-77)" evidence="9">
    <location>
        <begin position="202"/>
        <end position="228"/>
    </location>
</feature>
<evidence type="ECO:0000256" key="7">
    <source>
        <dbReference type="ARBA" id="ARBA00049145"/>
    </source>
</evidence>
<dbReference type="InterPro" id="IPR002016">
    <property type="entry name" value="Haem_peroxidase"/>
</dbReference>
<evidence type="ECO:0000313" key="12">
    <source>
        <dbReference type="EMBL" id="QIB76169.1"/>
    </source>
</evidence>
<dbReference type="Proteomes" id="UP000465846">
    <property type="component" value="Chromosome"/>
</dbReference>
<dbReference type="Gene3D" id="1.10.420.10">
    <property type="entry name" value="Peroxidase, domain 2"/>
    <property type="match status" value="2"/>
</dbReference>
<dbReference type="InterPro" id="IPR019793">
    <property type="entry name" value="Peroxidases_heam-ligand_BS"/>
</dbReference>
<dbReference type="PRINTS" id="PR00458">
    <property type="entry name" value="PEROXIDASE"/>
</dbReference>
<dbReference type="PROSITE" id="PS50873">
    <property type="entry name" value="PEROXIDASE_4"/>
    <property type="match status" value="1"/>
</dbReference>
<gene>
    <name evidence="9 12" type="primary">katG</name>
    <name evidence="12" type="ORF">G3I44_19000</name>
</gene>
<dbReference type="PRINTS" id="PR00460">
    <property type="entry name" value="BPEROXIDASE"/>
</dbReference>
<dbReference type="CDD" id="cd00649">
    <property type="entry name" value="catalase_peroxidase_1"/>
    <property type="match status" value="1"/>
</dbReference>
<evidence type="ECO:0000256" key="6">
    <source>
        <dbReference type="ARBA" id="ARBA00023324"/>
    </source>
</evidence>
<proteinExistence type="inferred from homology"/>
<keyword evidence="1 9" id="KW-0575">Peroxidase</keyword>
<comment type="PTM">
    <text evidence="9">Formation of the three residue Trp-Tyr-Met cross-link is important for the catalase, but not the peroxidase activity of the enzyme.</text>
</comment>
<comment type="catalytic activity">
    <reaction evidence="8 9 10">
        <text>H2O2 + AH2 = A + 2 H2O</text>
        <dbReference type="Rhea" id="RHEA:30275"/>
        <dbReference type="ChEBI" id="CHEBI:13193"/>
        <dbReference type="ChEBI" id="CHEBI:15377"/>
        <dbReference type="ChEBI" id="CHEBI:16240"/>
        <dbReference type="ChEBI" id="CHEBI:17499"/>
        <dbReference type="EC" id="1.11.1.21"/>
    </reaction>
</comment>
<dbReference type="SUPFAM" id="SSF48113">
    <property type="entry name" value="Heme-dependent peroxidases"/>
    <property type="match status" value="2"/>
</dbReference>
<dbReference type="PANTHER" id="PTHR30555:SF0">
    <property type="entry name" value="CATALASE-PEROXIDASE"/>
    <property type="match status" value="1"/>
</dbReference>
<keyword evidence="5 9" id="KW-0408">Iron</keyword>
<dbReference type="GO" id="GO:0042744">
    <property type="term" value="P:hydrogen peroxide catabolic process"/>
    <property type="evidence" value="ECO:0007669"/>
    <property type="project" value="UniProtKB-KW"/>
</dbReference>
<evidence type="ECO:0000313" key="13">
    <source>
        <dbReference type="Proteomes" id="UP000465846"/>
    </source>
</evidence>
<dbReference type="GO" id="GO:0046872">
    <property type="term" value="F:metal ion binding"/>
    <property type="evidence" value="ECO:0007669"/>
    <property type="project" value="UniProtKB-KW"/>
</dbReference>
<evidence type="ECO:0000259" key="11">
    <source>
        <dbReference type="PROSITE" id="PS50873"/>
    </source>
</evidence>
<dbReference type="EMBL" id="CP048739">
    <property type="protein sequence ID" value="QIB76169.1"/>
    <property type="molecule type" value="Genomic_DNA"/>
</dbReference>
<keyword evidence="4 9" id="KW-0560">Oxidoreductase</keyword>
<protein>
    <recommendedName>
        <fullName evidence="9 10">Catalase-peroxidase</fullName>
        <shortName evidence="9">CP</shortName>
        <ecNumber evidence="9 10">1.11.1.21</ecNumber>
    </recommendedName>
    <alternativeName>
        <fullName evidence="9">Peroxidase/catalase</fullName>
    </alternativeName>
</protein>
<dbReference type="GeneID" id="44081535"/>
<keyword evidence="6 9" id="KW-0376">Hydrogen peroxide</keyword>
<dbReference type="CDD" id="cd08200">
    <property type="entry name" value="catalase_peroxidase_2"/>
    <property type="match status" value="1"/>
</dbReference>
<evidence type="ECO:0000256" key="5">
    <source>
        <dbReference type="ARBA" id="ARBA00023004"/>
    </source>
</evidence>
<accession>A0A6C0UQI3</accession>
<dbReference type="Pfam" id="PF00141">
    <property type="entry name" value="peroxidase"/>
    <property type="match status" value="2"/>
</dbReference>
<dbReference type="GO" id="GO:0004096">
    <property type="term" value="F:catalase activity"/>
    <property type="evidence" value="ECO:0007669"/>
    <property type="project" value="UniProtKB-UniRule"/>
</dbReference>
<organism evidence="12 13">
    <name type="scientific">Halogeometricum borinquense</name>
    <dbReference type="NCBI Taxonomy" id="60847"/>
    <lineage>
        <taxon>Archaea</taxon>
        <taxon>Methanobacteriati</taxon>
        <taxon>Methanobacteriota</taxon>
        <taxon>Stenosarchaea group</taxon>
        <taxon>Halobacteria</taxon>
        <taxon>Halobacteriales</taxon>
        <taxon>Haloferacaceae</taxon>
        <taxon>Halogeometricum</taxon>
    </lineage>
</organism>
<dbReference type="GO" id="GO:0020037">
    <property type="term" value="F:heme binding"/>
    <property type="evidence" value="ECO:0007669"/>
    <property type="project" value="InterPro"/>
</dbReference>
<keyword evidence="3 9" id="KW-0479">Metal-binding</keyword>
<dbReference type="GO" id="GO:0005829">
    <property type="term" value="C:cytosol"/>
    <property type="evidence" value="ECO:0007669"/>
    <property type="project" value="TreeGrafter"/>
</dbReference>
<dbReference type="RefSeq" id="WP_163487852.1">
    <property type="nucleotide sequence ID" value="NZ_CP048739.1"/>
</dbReference>
<feature type="domain" description="Plant heme peroxidase family profile" evidence="11">
    <location>
        <begin position="111"/>
        <end position="409"/>
    </location>
</feature>
<dbReference type="InterPro" id="IPR000763">
    <property type="entry name" value="Catalase_peroxidase"/>
</dbReference>
<name>A0A6C0UQI3_9EURY</name>
<evidence type="ECO:0000256" key="8">
    <source>
        <dbReference type="ARBA" id="ARBA00051651"/>
    </source>
</evidence>
<dbReference type="InterPro" id="IPR010255">
    <property type="entry name" value="Haem_peroxidase_sf"/>
</dbReference>
<evidence type="ECO:0000256" key="10">
    <source>
        <dbReference type="RuleBase" id="RU003451"/>
    </source>
</evidence>
<dbReference type="PROSITE" id="PS00436">
    <property type="entry name" value="PEROXIDASE_2"/>
    <property type="match status" value="1"/>
</dbReference>
<dbReference type="FunFam" id="1.10.420.10:FF:000004">
    <property type="entry name" value="Catalase-peroxidase"/>
    <property type="match status" value="1"/>
</dbReference>
<feature type="site" description="Transition state stabilizer" evidence="9">
    <location>
        <position position="74"/>
    </location>
</feature>
<evidence type="ECO:0000256" key="1">
    <source>
        <dbReference type="ARBA" id="ARBA00022559"/>
    </source>
</evidence>
<feature type="binding site" description="axial binding residue" evidence="9">
    <location>
        <position position="243"/>
    </location>
    <ligand>
        <name>heme b</name>
        <dbReference type="ChEBI" id="CHEBI:60344"/>
    </ligand>
    <ligandPart>
        <name>Fe</name>
        <dbReference type="ChEBI" id="CHEBI:18248"/>
    </ligandPart>
</feature>
<dbReference type="HAMAP" id="MF_01961">
    <property type="entry name" value="Catal_peroxid"/>
    <property type="match status" value="1"/>
</dbReference>
<dbReference type="PANTHER" id="PTHR30555">
    <property type="entry name" value="HYDROPEROXIDASE I, BIFUNCTIONAL CATALASE-PEROXIDASE"/>
    <property type="match status" value="1"/>
</dbReference>
<dbReference type="GO" id="GO:0070301">
    <property type="term" value="P:cellular response to hydrogen peroxide"/>
    <property type="evidence" value="ECO:0007669"/>
    <property type="project" value="TreeGrafter"/>
</dbReference>
<evidence type="ECO:0000256" key="2">
    <source>
        <dbReference type="ARBA" id="ARBA00022617"/>
    </source>
</evidence>
<dbReference type="PROSITE" id="PS00435">
    <property type="entry name" value="PEROXIDASE_1"/>
    <property type="match status" value="1"/>
</dbReference>
<reference evidence="12 13" key="1">
    <citation type="submission" date="2020-02" db="EMBL/GenBank/DDBJ databases">
        <title>Whole genome sequence of Halogeometricum borinquense strain wsp4.</title>
        <authorList>
            <person name="Verma D.K."/>
            <person name="Gopal K."/>
            <person name="Prasad E.S."/>
        </authorList>
    </citation>
    <scope>NUCLEOTIDE SEQUENCE [LARGE SCALE GENOMIC DNA]</scope>
    <source>
        <strain evidence="13">wsp4</strain>
    </source>
</reference>
<dbReference type="EC" id="1.11.1.21" evidence="9 10"/>
<dbReference type="NCBIfam" id="NF011635">
    <property type="entry name" value="PRK15061.1"/>
    <property type="match status" value="1"/>
</dbReference>
<comment type="subunit">
    <text evidence="9">Homodimer or homotetramer.</text>
</comment>
<evidence type="ECO:0000256" key="9">
    <source>
        <dbReference type="HAMAP-Rule" id="MF_01961"/>
    </source>
</evidence>
<dbReference type="NCBIfam" id="TIGR00198">
    <property type="entry name" value="cat_per_HPI"/>
    <property type="match status" value="1"/>
</dbReference>
<dbReference type="AlphaFoldDB" id="A0A6C0UQI3"/>
<dbReference type="Gene3D" id="1.10.520.10">
    <property type="match status" value="2"/>
</dbReference>
<sequence length="714" mass="80226">MNRSNQDWWPNQLNLEILDQNARQTDPMGEEFDYAEEFEKLDFEAVKEDIEEVMTTSQEWWPADYGHYGPLFIRMAWHSAGTYRTVDGRGGAAGGRQRLPPISSWPDNVNLDKARRLLWPVKQKYGRKLSWGDLIVLAGNVALESMGFETFGFAGGREDDYVPDKAVDWGPEDEWEKTSSDRFDEEGDLKEPLGNTVMGLIYVNPEGPNGEPDVEGSAKNIRQAFSRMAMNDEETVALIAGGHTFGKVHGADSGDNLGPEPEAAPIDLQGLGWENEYGSGKGPDTITSGIEGPWNTTPTQWDMGYIDNLLEYKWWPEQGPGGAWQWTTQGGELDDAAPGVEDPSEKEDVMMLTTDIALKRDPDFREVLERFQENPDEFQECFAKAWYKLIHRDMGPPERFLGPEVPDEVMLWQDPLPDADYDLIDDEAAAELKEEILGSDLSVSQLVKTAWASASTYRDSDKRGGANGARIRLEPQRSWEVNEPEELETVLETLEGIQDEFNSSQSDETRVSLADLIVLGGNAAVEKAAADAGYDVEIPFEPGRTDATQEQTDVESFEALKPKADGFRNYIESGVDEKPEELLVDKAELLNLTVEEMTVLVGGMRALDANYQGSELGVFTDEPETLTNDFFVNLLDMDYEWEPVSDSEDVFEIRDRETGEVKWKGSRFDLIFGSNARLRTVAEVYGAADGEEKFVHDFVETWHKVMTLDRFDLE</sequence>
<evidence type="ECO:0000256" key="3">
    <source>
        <dbReference type="ARBA" id="ARBA00022723"/>
    </source>
</evidence>